<dbReference type="Pfam" id="PF12679">
    <property type="entry name" value="ABC2_membrane_2"/>
    <property type="match status" value="1"/>
</dbReference>
<sequence length="253" mass="28004">MGLVFGAFLVLFGIMTFTESPFSMGTVRGEQDGIPLINGFIGFSYESSEPSFWELAYTSTAFSGLLWVVFMVLSTDVVAKEFQTGTIKLSVAHGQNIYKIYLCKWVATICVLGVMHYVYSAITSAVTFAYNGVVPSGEELAQLLALVSFHFLVMAVLTAICFTLYVITDSTVAVLAVIPIFMFSSVFVTAIYGDDRNLLAETYLNINPMYHLSQASRFWAEGEVIYSTTLFGVIGIPVLLILSYLLLRRRELK</sequence>
<keyword evidence="1" id="KW-1133">Transmembrane helix</keyword>
<keyword evidence="1" id="KW-0472">Membrane</keyword>
<evidence type="ECO:0008006" key="4">
    <source>
        <dbReference type="Google" id="ProtNLM"/>
    </source>
</evidence>
<dbReference type="PANTHER" id="PTHR37305:SF1">
    <property type="entry name" value="MEMBRANE PROTEIN"/>
    <property type="match status" value="1"/>
</dbReference>
<feature type="transmembrane region" description="Helical" evidence="1">
    <location>
        <begin position="55"/>
        <end position="79"/>
    </location>
</feature>
<dbReference type="PANTHER" id="PTHR37305">
    <property type="entry name" value="INTEGRAL MEMBRANE PROTEIN-RELATED"/>
    <property type="match status" value="1"/>
</dbReference>
<accession>A0A329QN23</accession>
<keyword evidence="1" id="KW-0812">Transmembrane</keyword>
<organism evidence="2 3">
    <name type="scientific">Phytoactinopolyspora halophila</name>
    <dbReference type="NCBI Taxonomy" id="1981511"/>
    <lineage>
        <taxon>Bacteria</taxon>
        <taxon>Bacillati</taxon>
        <taxon>Actinomycetota</taxon>
        <taxon>Actinomycetes</taxon>
        <taxon>Jiangellales</taxon>
        <taxon>Jiangellaceae</taxon>
        <taxon>Phytoactinopolyspora</taxon>
    </lineage>
</organism>
<evidence type="ECO:0000313" key="3">
    <source>
        <dbReference type="Proteomes" id="UP000250462"/>
    </source>
</evidence>
<proteinExistence type="predicted"/>
<feature type="transmembrane region" description="Helical" evidence="1">
    <location>
        <begin position="172"/>
        <end position="193"/>
    </location>
</feature>
<dbReference type="GO" id="GO:0005886">
    <property type="term" value="C:plasma membrane"/>
    <property type="evidence" value="ECO:0007669"/>
    <property type="project" value="UniProtKB-SubCell"/>
</dbReference>
<evidence type="ECO:0000313" key="2">
    <source>
        <dbReference type="EMBL" id="RAW13765.1"/>
    </source>
</evidence>
<dbReference type="AlphaFoldDB" id="A0A329QN23"/>
<keyword evidence="3" id="KW-1185">Reference proteome</keyword>
<reference evidence="2 3" key="1">
    <citation type="submission" date="2018-06" db="EMBL/GenBank/DDBJ databases">
        <title>Phytoactinopolyspora halophila sp. nov., a novel halophilic actinomycete isolated from a saline soil in China.</title>
        <authorList>
            <person name="Tang S.-K."/>
        </authorList>
    </citation>
    <scope>NUCLEOTIDE SEQUENCE [LARGE SCALE GENOMIC DNA]</scope>
    <source>
        <strain evidence="2 3">YIM 96934</strain>
    </source>
</reference>
<name>A0A329QN23_9ACTN</name>
<dbReference type="EMBL" id="QMIG01000011">
    <property type="protein sequence ID" value="RAW13765.1"/>
    <property type="molecule type" value="Genomic_DNA"/>
</dbReference>
<feature type="transmembrane region" description="Helical" evidence="1">
    <location>
        <begin position="100"/>
        <end position="120"/>
    </location>
</feature>
<comment type="caution">
    <text evidence="2">The sequence shown here is derived from an EMBL/GenBank/DDBJ whole genome shotgun (WGS) entry which is preliminary data.</text>
</comment>
<dbReference type="Proteomes" id="UP000250462">
    <property type="component" value="Unassembled WGS sequence"/>
</dbReference>
<dbReference type="GO" id="GO:0140359">
    <property type="term" value="F:ABC-type transporter activity"/>
    <property type="evidence" value="ECO:0007669"/>
    <property type="project" value="InterPro"/>
</dbReference>
<feature type="transmembrane region" description="Helical" evidence="1">
    <location>
        <begin position="140"/>
        <end position="165"/>
    </location>
</feature>
<feature type="transmembrane region" description="Helical" evidence="1">
    <location>
        <begin position="224"/>
        <end position="247"/>
    </location>
</feature>
<evidence type="ECO:0000256" key="1">
    <source>
        <dbReference type="SAM" id="Phobius"/>
    </source>
</evidence>
<protein>
    <recommendedName>
        <fullName evidence="4">ABC transporter permease</fullName>
    </recommendedName>
</protein>
<gene>
    <name evidence="2" type="ORF">DPM12_12215</name>
</gene>